<feature type="modified residue" description="4-aspartylphosphate" evidence="4">
    <location>
        <position position="54"/>
    </location>
</feature>
<evidence type="ECO:0000259" key="5">
    <source>
        <dbReference type="PROSITE" id="PS01124"/>
    </source>
</evidence>
<feature type="domain" description="Response regulatory" evidence="6">
    <location>
        <begin position="3"/>
        <end position="119"/>
    </location>
</feature>
<dbReference type="CDD" id="cd17536">
    <property type="entry name" value="REC_YesN-like"/>
    <property type="match status" value="1"/>
</dbReference>
<keyword evidence="4" id="KW-0597">Phosphoprotein</keyword>
<dbReference type="Pfam" id="PF12833">
    <property type="entry name" value="HTH_18"/>
    <property type="match status" value="1"/>
</dbReference>
<dbReference type="Gene3D" id="1.10.10.60">
    <property type="entry name" value="Homeodomain-like"/>
    <property type="match status" value="2"/>
</dbReference>
<evidence type="ECO:0000256" key="2">
    <source>
        <dbReference type="ARBA" id="ARBA00023125"/>
    </source>
</evidence>
<dbReference type="PANTHER" id="PTHR43280">
    <property type="entry name" value="ARAC-FAMILY TRANSCRIPTIONAL REGULATOR"/>
    <property type="match status" value="1"/>
</dbReference>
<dbReference type="RefSeq" id="WP_378051171.1">
    <property type="nucleotide sequence ID" value="NZ_JBHMDN010000033.1"/>
</dbReference>
<comment type="caution">
    <text evidence="7">The sequence shown here is derived from an EMBL/GenBank/DDBJ whole genome shotgun (WGS) entry which is preliminary data.</text>
</comment>
<dbReference type="InterPro" id="IPR011006">
    <property type="entry name" value="CheY-like_superfamily"/>
</dbReference>
<feature type="domain" description="HTH araC/xylS-type" evidence="5">
    <location>
        <begin position="457"/>
        <end position="555"/>
    </location>
</feature>
<dbReference type="Proteomes" id="UP001596378">
    <property type="component" value="Unassembled WGS sequence"/>
</dbReference>
<dbReference type="InterPro" id="IPR020449">
    <property type="entry name" value="Tscrpt_reg_AraC-type_HTH"/>
</dbReference>
<dbReference type="InterPro" id="IPR001789">
    <property type="entry name" value="Sig_transdc_resp-reg_receiver"/>
</dbReference>
<name>A0ABW2F373_9BACL</name>
<keyword evidence="1" id="KW-0805">Transcription regulation</keyword>
<protein>
    <submittedName>
        <fullName evidence="7">Response regulator</fullName>
    </submittedName>
</protein>
<keyword evidence="2" id="KW-0238">DNA-binding</keyword>
<keyword evidence="3" id="KW-0804">Transcription</keyword>
<dbReference type="SMART" id="SM00342">
    <property type="entry name" value="HTH_ARAC"/>
    <property type="match status" value="1"/>
</dbReference>
<dbReference type="PROSITE" id="PS01124">
    <property type="entry name" value="HTH_ARAC_FAMILY_2"/>
    <property type="match status" value="1"/>
</dbReference>
<evidence type="ECO:0000256" key="3">
    <source>
        <dbReference type="ARBA" id="ARBA00023163"/>
    </source>
</evidence>
<evidence type="ECO:0000256" key="1">
    <source>
        <dbReference type="ARBA" id="ARBA00023015"/>
    </source>
</evidence>
<dbReference type="InterPro" id="IPR009057">
    <property type="entry name" value="Homeodomain-like_sf"/>
</dbReference>
<accession>A0ABW2F373</accession>
<dbReference type="Gene3D" id="3.40.50.2300">
    <property type="match status" value="1"/>
</dbReference>
<dbReference type="PRINTS" id="PR00032">
    <property type="entry name" value="HTHARAC"/>
</dbReference>
<dbReference type="SUPFAM" id="SSF46689">
    <property type="entry name" value="Homeodomain-like"/>
    <property type="match status" value="2"/>
</dbReference>
<keyword evidence="8" id="KW-1185">Reference proteome</keyword>
<dbReference type="SUPFAM" id="SSF52172">
    <property type="entry name" value="CheY-like"/>
    <property type="match status" value="1"/>
</dbReference>
<gene>
    <name evidence="7" type="ORF">ACFQMJ_03055</name>
</gene>
<dbReference type="PANTHER" id="PTHR43280:SF2">
    <property type="entry name" value="HTH-TYPE TRANSCRIPTIONAL REGULATOR EXSA"/>
    <property type="match status" value="1"/>
</dbReference>
<dbReference type="Pfam" id="PF00072">
    <property type="entry name" value="Response_reg"/>
    <property type="match status" value="1"/>
</dbReference>
<proteinExistence type="predicted"/>
<evidence type="ECO:0000313" key="7">
    <source>
        <dbReference type="EMBL" id="MFC7147503.1"/>
    </source>
</evidence>
<sequence length="557" mass="63921">MHRLMIVDDERHIVDWLFELFLDSMPDLDIVKAYSAQEALQRLEASKIDVVLSDIRMPGMSGLELMERIKDNWPACRIVFLTGYSEFEYIYAAKKQSGVNYLLKTEDDDVIVEAVGEAITEIERELGNRQWQSRALEREELVTHLMRKELLLDVADGKVRLADANRVWLDKLSIPFDESRPALLLLGRWHDAIEFPDYSDKFLVLSGLSALSERYFSSFASHVLLDVDKYDLLWILQPAISEEDADVSDNRERRGRRAVFYVREMLETLQAASEEVLKTKISFLLYEQPVPWTSVREKWDLMKAMADVRLSSPRGMPVVCAIDADEASSFDAANKAAFEGGAYARKTEALQECLEQGLRNEFFERLDELNEGLHRASRMRDLAVAQVYCAISLLFLTYINRNGLAEKLADRVSLGRLIPSSGFESWNDSFDYLRELGQAVFALKEDERSHREDELIERIKAFVRSNLHGELTLARISQKVNYNASYVSRFFKQSTGTNLFEFIHKARISKAKELLEDGSRTIQEIAKATGFDSPQYFATAFKKTTGLTPNEYRSQRS</sequence>
<evidence type="ECO:0000256" key="4">
    <source>
        <dbReference type="PROSITE-ProRule" id="PRU00169"/>
    </source>
</evidence>
<organism evidence="7 8">
    <name type="scientific">Cohnella cellulosilytica</name>
    <dbReference type="NCBI Taxonomy" id="986710"/>
    <lineage>
        <taxon>Bacteria</taxon>
        <taxon>Bacillati</taxon>
        <taxon>Bacillota</taxon>
        <taxon>Bacilli</taxon>
        <taxon>Bacillales</taxon>
        <taxon>Paenibacillaceae</taxon>
        <taxon>Cohnella</taxon>
    </lineage>
</organism>
<evidence type="ECO:0000313" key="8">
    <source>
        <dbReference type="Proteomes" id="UP001596378"/>
    </source>
</evidence>
<dbReference type="InterPro" id="IPR018060">
    <property type="entry name" value="HTH_AraC"/>
</dbReference>
<dbReference type="EMBL" id="JBHTAI010000002">
    <property type="protein sequence ID" value="MFC7147503.1"/>
    <property type="molecule type" value="Genomic_DNA"/>
</dbReference>
<reference evidence="8" key="1">
    <citation type="journal article" date="2019" name="Int. J. Syst. Evol. Microbiol.">
        <title>The Global Catalogue of Microorganisms (GCM) 10K type strain sequencing project: providing services to taxonomists for standard genome sequencing and annotation.</title>
        <authorList>
            <consortium name="The Broad Institute Genomics Platform"/>
            <consortium name="The Broad Institute Genome Sequencing Center for Infectious Disease"/>
            <person name="Wu L."/>
            <person name="Ma J."/>
        </authorList>
    </citation>
    <scope>NUCLEOTIDE SEQUENCE [LARGE SCALE GENOMIC DNA]</scope>
    <source>
        <strain evidence="8">KCTC 12907</strain>
    </source>
</reference>
<dbReference type="PROSITE" id="PS50110">
    <property type="entry name" value="RESPONSE_REGULATORY"/>
    <property type="match status" value="1"/>
</dbReference>
<dbReference type="SMART" id="SM00448">
    <property type="entry name" value="REC"/>
    <property type="match status" value="1"/>
</dbReference>
<evidence type="ECO:0000259" key="6">
    <source>
        <dbReference type="PROSITE" id="PS50110"/>
    </source>
</evidence>